<dbReference type="InterPro" id="IPR051396">
    <property type="entry name" value="Bact_Antivir_Def_Nuclease"/>
</dbReference>
<gene>
    <name evidence="3" type="ORF">AB6724_05825</name>
</gene>
<organism evidence="3 4">
    <name type="scientific">Comamonas guangdongensis</name>
    <dbReference type="NCBI Taxonomy" id="510515"/>
    <lineage>
        <taxon>Bacteria</taxon>
        <taxon>Pseudomonadati</taxon>
        <taxon>Pseudomonadota</taxon>
        <taxon>Betaproteobacteria</taxon>
        <taxon>Burkholderiales</taxon>
        <taxon>Comamonadaceae</taxon>
        <taxon>Comamonas</taxon>
    </lineage>
</organism>
<name>A0ABV3ZS30_9BURK</name>
<dbReference type="InterPro" id="IPR041685">
    <property type="entry name" value="AAA_GajA/Old/RecF-like"/>
</dbReference>
<dbReference type="Proteomes" id="UP001561046">
    <property type="component" value="Unassembled WGS sequence"/>
</dbReference>
<dbReference type="InterPro" id="IPR027417">
    <property type="entry name" value="P-loop_NTPase"/>
</dbReference>
<dbReference type="Pfam" id="PF13175">
    <property type="entry name" value="AAA_15"/>
    <property type="match status" value="2"/>
</dbReference>
<dbReference type="RefSeq" id="WP_369337561.1">
    <property type="nucleotide sequence ID" value="NZ_JBFYGN010000005.1"/>
</dbReference>
<dbReference type="Gene3D" id="3.40.50.300">
    <property type="entry name" value="P-loop containing nucleotide triphosphate hydrolases"/>
    <property type="match status" value="2"/>
</dbReference>
<dbReference type="SUPFAM" id="SSF52540">
    <property type="entry name" value="P-loop containing nucleoside triphosphate hydrolases"/>
    <property type="match status" value="1"/>
</dbReference>
<proteinExistence type="predicted"/>
<feature type="domain" description="Endonuclease GajA/Old nuclease/RecF-like AAA" evidence="2">
    <location>
        <begin position="317"/>
        <end position="447"/>
    </location>
</feature>
<keyword evidence="4" id="KW-1185">Reference proteome</keyword>
<dbReference type="InterPro" id="IPR022532">
    <property type="entry name" value="DUF3696"/>
</dbReference>
<sequence length="508" mass="57482">MAILKNIKIQNLRSLRDVGEVPISKITVLLGKNSVGKSTFARIFPLLRQSVESKKRSPILWFGDYVDFGSLEQAISRGEKEISLGFNFSINYDFERFDPYSYRLEQTSEYRIYGERLFAVGDVKVVLTLIGGDVVTTKRLQVSTGDVSFEIVFKDEEDKFESLIFNGETIDLPENIKVFTRQGNVLPLMFFATERRHKDRTFLVRTSLSKGASQIKPAVQRAISKFGFFGVDAVADSLTKSRVKTPEEFATKADYARSLQRDFVLDNCFKLVEIVDEAMKDYFSSVKYLKPLRATAERYYRRQDLSVQEIDPEGRNLPMFLDSLSSSLLKNFQEFLGSILKISVSAKREGGQIMVMAKGEDDADSYNIADMGFGISQVLPIAAQLWMVNNSRTNKASAVVIEQPELHLHPEYQSRLADVFAAAVKPSKKNNNNDVSLIIETHSPHIVNRLGELVEQGKLSAEDVSILLFEPSEDQQKSVKVNVSNFDEEGVLQNWPFGFFEPEFNNVD</sequence>
<feature type="domain" description="DUF3696" evidence="1">
    <location>
        <begin position="459"/>
        <end position="501"/>
    </location>
</feature>
<protein>
    <submittedName>
        <fullName evidence="3">DUF3696 domain-containing protein</fullName>
    </submittedName>
</protein>
<dbReference type="EMBL" id="JBFYGN010000005">
    <property type="protein sequence ID" value="MEX8192357.1"/>
    <property type="molecule type" value="Genomic_DNA"/>
</dbReference>
<evidence type="ECO:0000259" key="1">
    <source>
        <dbReference type="Pfam" id="PF12476"/>
    </source>
</evidence>
<dbReference type="Pfam" id="PF12476">
    <property type="entry name" value="DUF3696"/>
    <property type="match status" value="1"/>
</dbReference>
<evidence type="ECO:0000259" key="2">
    <source>
        <dbReference type="Pfam" id="PF13175"/>
    </source>
</evidence>
<evidence type="ECO:0000313" key="4">
    <source>
        <dbReference type="Proteomes" id="UP001561046"/>
    </source>
</evidence>
<evidence type="ECO:0000313" key="3">
    <source>
        <dbReference type="EMBL" id="MEX8192357.1"/>
    </source>
</evidence>
<reference evidence="3 4" key="1">
    <citation type="journal article" date="2013" name="Int. J. Syst. Evol. Microbiol.">
        <title>Comamonas guangdongensis sp. nov., isolated from subterranean forest sediment, and emended description of the genus Comamonas.</title>
        <authorList>
            <person name="Zhang J."/>
            <person name="Wang Y."/>
            <person name="Zhou S."/>
            <person name="Wu C."/>
            <person name="He J."/>
            <person name="Li F."/>
        </authorList>
    </citation>
    <scope>NUCLEOTIDE SEQUENCE [LARGE SCALE GENOMIC DNA]</scope>
    <source>
        <strain evidence="3 4">CCTCC AB2011133</strain>
    </source>
</reference>
<comment type="caution">
    <text evidence="3">The sequence shown here is derived from an EMBL/GenBank/DDBJ whole genome shotgun (WGS) entry which is preliminary data.</text>
</comment>
<feature type="domain" description="Endonuclease GajA/Old nuclease/RecF-like AAA" evidence="2">
    <location>
        <begin position="4"/>
        <end position="148"/>
    </location>
</feature>
<dbReference type="PANTHER" id="PTHR43581">
    <property type="entry name" value="ATP/GTP PHOSPHATASE"/>
    <property type="match status" value="1"/>
</dbReference>
<dbReference type="PANTHER" id="PTHR43581:SF2">
    <property type="entry name" value="EXCINUCLEASE ATPASE SUBUNIT"/>
    <property type="match status" value="1"/>
</dbReference>
<accession>A0ABV3ZS30</accession>